<evidence type="ECO:0000313" key="2">
    <source>
        <dbReference type="EMBL" id="CAI4014477.1"/>
    </source>
</evidence>
<accession>A0A9P1DS37</accession>
<keyword evidence="5" id="KW-1185">Reference proteome</keyword>
<comment type="caution">
    <text evidence="2">The sequence shown here is derived from an EMBL/GenBank/DDBJ whole genome shotgun (WGS) entry which is preliminary data.</text>
</comment>
<dbReference type="CDD" id="cd22997">
    <property type="entry name" value="GT_LH"/>
    <property type="match status" value="1"/>
</dbReference>
<sequence>MALACGYHPLRCTVALPQRSATSRWRRAALGTGTAAAAVARLSATVRRCLRTSPRRSPVHILSACNEYRQETLILERSAEVHGYSFQAVGLGQPFTGVGMKLFLYDTALKELVGRQIPPNEAVLLLDAWDTILLGPAEEFVEKLHSMKILSEGAILCGADRICAPEYKMAPKMERYFPEISTPWRYPNSGCITGTAAAVTAFIHGLVHGTEGGSYGQQDDDQLRLQEFLLNWQERGVRYPFQLDHECCLFQNMGEPECGWDFELEGPTPRLRNRFTQHQPLVAHGCGGHGRWFLSDVYRELRLLEFLDLDPDSLSTVQYAGLVPPGAQVTEEHWVNQPPWDFPFQAFEVIRANALREVYFAIIRAAKAAADDIMEKCGHITSIGVTQQPGWYDSLPLAGEDGEVAIVRAAKSAADEIVEKCGPTTSADGLGGLISRMSKDLLCLCSALADTASDWVPIVAAIVVIIQHWPRTPPPRGLM</sequence>
<evidence type="ECO:0000313" key="5">
    <source>
        <dbReference type="Proteomes" id="UP001152797"/>
    </source>
</evidence>
<protein>
    <submittedName>
        <fullName evidence="4">Multifunctional procollagen lysine hydroxylase and glycosyltransferase LH3</fullName>
    </submittedName>
</protein>
<dbReference type="EMBL" id="CAMXCT030006368">
    <property type="protein sequence ID" value="CAL4801789.1"/>
    <property type="molecule type" value="Genomic_DNA"/>
</dbReference>
<dbReference type="EMBL" id="CAMXCT010006368">
    <property type="protein sequence ID" value="CAI4014477.1"/>
    <property type="molecule type" value="Genomic_DNA"/>
</dbReference>
<name>A0A9P1DS37_9DINO</name>
<evidence type="ECO:0000313" key="3">
    <source>
        <dbReference type="EMBL" id="CAL1167852.1"/>
    </source>
</evidence>
<evidence type="ECO:0000259" key="1">
    <source>
        <dbReference type="Pfam" id="PF25342"/>
    </source>
</evidence>
<dbReference type="InterPro" id="IPR057589">
    <property type="entry name" value="GT_PLOD"/>
</dbReference>
<dbReference type="AlphaFoldDB" id="A0A9P1DS37"/>
<reference evidence="3" key="2">
    <citation type="submission" date="2024-04" db="EMBL/GenBank/DDBJ databases">
        <authorList>
            <person name="Chen Y."/>
            <person name="Shah S."/>
            <person name="Dougan E. K."/>
            <person name="Thang M."/>
            <person name="Chan C."/>
        </authorList>
    </citation>
    <scope>NUCLEOTIDE SEQUENCE [LARGE SCALE GENOMIC DNA]</scope>
</reference>
<gene>
    <name evidence="2" type="ORF">C1SCF055_LOCUS39379</name>
</gene>
<feature type="domain" description="PLOD1-3-like GT" evidence="1">
    <location>
        <begin position="74"/>
        <end position="287"/>
    </location>
</feature>
<dbReference type="Pfam" id="PF25342">
    <property type="entry name" value="GT_PLOD"/>
    <property type="match status" value="1"/>
</dbReference>
<dbReference type="OrthoDB" id="443080at2759"/>
<reference evidence="2" key="1">
    <citation type="submission" date="2022-10" db="EMBL/GenBank/DDBJ databases">
        <authorList>
            <person name="Chen Y."/>
            <person name="Dougan E. K."/>
            <person name="Chan C."/>
            <person name="Rhodes N."/>
            <person name="Thang M."/>
        </authorList>
    </citation>
    <scope>NUCLEOTIDE SEQUENCE</scope>
</reference>
<organism evidence="2">
    <name type="scientific">Cladocopium goreaui</name>
    <dbReference type="NCBI Taxonomy" id="2562237"/>
    <lineage>
        <taxon>Eukaryota</taxon>
        <taxon>Sar</taxon>
        <taxon>Alveolata</taxon>
        <taxon>Dinophyceae</taxon>
        <taxon>Suessiales</taxon>
        <taxon>Symbiodiniaceae</taxon>
        <taxon>Cladocopium</taxon>
    </lineage>
</organism>
<dbReference type="EMBL" id="CAMXCT020006368">
    <property type="protein sequence ID" value="CAL1167852.1"/>
    <property type="molecule type" value="Genomic_DNA"/>
</dbReference>
<proteinExistence type="predicted"/>
<dbReference type="Proteomes" id="UP001152797">
    <property type="component" value="Unassembled WGS sequence"/>
</dbReference>
<evidence type="ECO:0000313" key="4">
    <source>
        <dbReference type="EMBL" id="CAL4801789.1"/>
    </source>
</evidence>